<dbReference type="Proteomes" id="UP001178507">
    <property type="component" value="Unassembled WGS sequence"/>
</dbReference>
<sequence length="401" mass="43863">MEDPVEECSDAEAAPCTPPVAGRIAALGALSGGREVDEDHELCLEDTLPGEVAPQNLQEALDAELDEDSLPRDLDAEELLEQVEASDASQEGALAPEEWESWSRQEREMWERIRPRHVRREAQQVQSLRLPGAVVTRLMRLHPQLQAKTAEVMEVLNLATVLLLQAVVKAAARGKAPGQRTSFEDVVRINFAKGTSDVRWIMSAAHPTWRLWLQLWATAKGRAEVTAMRLHAARQHAVERLQSAGDLRSAQVRPVPAEPVTWSTQDVKVRAGSVPLAPARVMREVRQATPTRYEPMGCQTSQLLPRRVFALSPTTQADSPEHALYSPSGPSQEALPLPRVVRAGTPVKLLKADVEAGTGGVAAAQAGPAFGQEPTICTELPWPEVPTLPGACHRLLLAWRH</sequence>
<dbReference type="AlphaFoldDB" id="A0AA36HTX7"/>
<protein>
    <submittedName>
        <fullName evidence="1">Uncharacterized protein</fullName>
    </submittedName>
</protein>
<accession>A0AA36HTX7</accession>
<comment type="caution">
    <text evidence="1">The sequence shown here is derived from an EMBL/GenBank/DDBJ whole genome shotgun (WGS) entry which is preliminary data.</text>
</comment>
<dbReference type="EMBL" id="CAUJNA010000308">
    <property type="protein sequence ID" value="CAJ1375222.1"/>
    <property type="molecule type" value="Genomic_DNA"/>
</dbReference>
<evidence type="ECO:0000313" key="2">
    <source>
        <dbReference type="Proteomes" id="UP001178507"/>
    </source>
</evidence>
<gene>
    <name evidence="1" type="ORF">EVOR1521_LOCUS4546</name>
</gene>
<reference evidence="1" key="1">
    <citation type="submission" date="2023-08" db="EMBL/GenBank/DDBJ databases">
        <authorList>
            <person name="Chen Y."/>
            <person name="Shah S."/>
            <person name="Dougan E. K."/>
            <person name="Thang M."/>
            <person name="Chan C."/>
        </authorList>
    </citation>
    <scope>NUCLEOTIDE SEQUENCE</scope>
</reference>
<organism evidence="1 2">
    <name type="scientific">Effrenium voratum</name>
    <dbReference type="NCBI Taxonomy" id="2562239"/>
    <lineage>
        <taxon>Eukaryota</taxon>
        <taxon>Sar</taxon>
        <taxon>Alveolata</taxon>
        <taxon>Dinophyceae</taxon>
        <taxon>Suessiales</taxon>
        <taxon>Symbiodiniaceae</taxon>
        <taxon>Effrenium</taxon>
    </lineage>
</organism>
<keyword evidence="2" id="KW-1185">Reference proteome</keyword>
<evidence type="ECO:0000313" key="1">
    <source>
        <dbReference type="EMBL" id="CAJ1375222.1"/>
    </source>
</evidence>
<proteinExistence type="predicted"/>
<name>A0AA36HTX7_9DINO</name>